<dbReference type="PANTHER" id="PTHR13989:SF16">
    <property type="entry name" value="REPLICATION PROTEIN A2"/>
    <property type="match status" value="1"/>
</dbReference>
<accession>A0A9W9A5T4</accession>
<dbReference type="GO" id="GO:0005634">
    <property type="term" value="C:nucleus"/>
    <property type="evidence" value="ECO:0007669"/>
    <property type="project" value="UniProtKB-SubCell"/>
</dbReference>
<dbReference type="AlphaFoldDB" id="A0A9W9A5T4"/>
<evidence type="ECO:0000313" key="5">
    <source>
        <dbReference type="EMBL" id="KAJ4475198.1"/>
    </source>
</evidence>
<evidence type="ECO:0000256" key="2">
    <source>
        <dbReference type="ARBA" id="ARBA00023125"/>
    </source>
</evidence>
<dbReference type="Gene3D" id="1.10.10.10">
    <property type="entry name" value="Winged helix-like DNA-binding domain superfamily/Winged helix DNA-binding domain"/>
    <property type="match status" value="1"/>
</dbReference>
<evidence type="ECO:0008006" key="7">
    <source>
        <dbReference type="Google" id="ProtNLM"/>
    </source>
</evidence>
<evidence type="ECO:0000313" key="6">
    <source>
        <dbReference type="Proteomes" id="UP001150238"/>
    </source>
</evidence>
<dbReference type="Gene3D" id="2.40.50.140">
    <property type="entry name" value="Nucleic acid-binding proteins"/>
    <property type="match status" value="1"/>
</dbReference>
<comment type="subcellular location">
    <subcellularLocation>
        <location evidence="1">Nucleus</location>
    </subcellularLocation>
</comment>
<feature type="non-terminal residue" evidence="5">
    <location>
        <position position="1"/>
    </location>
</feature>
<dbReference type="SUPFAM" id="SSF50249">
    <property type="entry name" value="Nucleic acid-binding proteins"/>
    <property type="match status" value="1"/>
</dbReference>
<sequence>MDSDLDSDSDSNHTWFKHLAKEAPHSIRHVSIRQLLKADLPYEKALFSINDKPFKRVIVVGNVRQKTVTPNQIAYKLDDGSGCIMARFWRDPTLEQDFVDDNINSELRFVRAVGELNEFKTTARGIKIRSLLLQSLEYIEDPHEVFHHIAQIIVDTQTALHGQPSMASARPAPSEISRDLQDLQLHAEASPDLTEDDELADSVGRSVDVDSVLETPAKVRNARYLPPPSPTPRPRRAATERDGHTLFSGRSDSAEAGPSRLAGLRYPPTTPKPLREEQSSDLGQIILSIISDRMAALRTSRPTFTYEGIRRGDIVEQVLNRTPSISLSQVNETLRCLVDRADIYETIDENHFDLL</sequence>
<dbReference type="EMBL" id="JANVFS010000022">
    <property type="protein sequence ID" value="KAJ4475198.1"/>
    <property type="molecule type" value="Genomic_DNA"/>
</dbReference>
<dbReference type="InterPro" id="IPR012340">
    <property type="entry name" value="NA-bd_OB-fold"/>
</dbReference>
<feature type="region of interest" description="Disordered" evidence="4">
    <location>
        <begin position="218"/>
        <end position="278"/>
    </location>
</feature>
<dbReference type="InterPro" id="IPR040260">
    <property type="entry name" value="RFA2-like"/>
</dbReference>
<evidence type="ECO:0000256" key="3">
    <source>
        <dbReference type="ARBA" id="ARBA00023242"/>
    </source>
</evidence>
<dbReference type="PANTHER" id="PTHR13989">
    <property type="entry name" value="REPLICATION PROTEIN A-RELATED"/>
    <property type="match status" value="1"/>
</dbReference>
<keyword evidence="2" id="KW-0238">DNA-binding</keyword>
<evidence type="ECO:0000256" key="1">
    <source>
        <dbReference type="ARBA" id="ARBA00004123"/>
    </source>
</evidence>
<reference evidence="5" key="2">
    <citation type="journal article" date="2023" name="Proc. Natl. Acad. Sci. U.S.A.">
        <title>A global phylogenomic analysis of the shiitake genus Lentinula.</title>
        <authorList>
            <person name="Sierra-Patev S."/>
            <person name="Min B."/>
            <person name="Naranjo-Ortiz M."/>
            <person name="Looney B."/>
            <person name="Konkel Z."/>
            <person name="Slot J.C."/>
            <person name="Sakamoto Y."/>
            <person name="Steenwyk J.L."/>
            <person name="Rokas A."/>
            <person name="Carro J."/>
            <person name="Camarero S."/>
            <person name="Ferreira P."/>
            <person name="Molpeceres G."/>
            <person name="Ruiz-Duenas F.J."/>
            <person name="Serrano A."/>
            <person name="Henrissat B."/>
            <person name="Drula E."/>
            <person name="Hughes K.W."/>
            <person name="Mata J.L."/>
            <person name="Ishikawa N.K."/>
            <person name="Vargas-Isla R."/>
            <person name="Ushijima S."/>
            <person name="Smith C.A."/>
            <person name="Donoghue J."/>
            <person name="Ahrendt S."/>
            <person name="Andreopoulos W."/>
            <person name="He G."/>
            <person name="LaButti K."/>
            <person name="Lipzen A."/>
            <person name="Ng V."/>
            <person name="Riley R."/>
            <person name="Sandor L."/>
            <person name="Barry K."/>
            <person name="Martinez A.T."/>
            <person name="Xiao Y."/>
            <person name="Gibbons J.G."/>
            <person name="Terashima K."/>
            <person name="Grigoriev I.V."/>
            <person name="Hibbett D."/>
        </authorList>
    </citation>
    <scope>NUCLEOTIDE SEQUENCE</scope>
    <source>
        <strain evidence="5">Sp2 HRB7682 ss15</strain>
    </source>
</reference>
<gene>
    <name evidence="5" type="ORF">C8J55DRAFT_517580</name>
</gene>
<comment type="caution">
    <text evidence="5">The sequence shown here is derived from an EMBL/GenBank/DDBJ whole genome shotgun (WGS) entry which is preliminary data.</text>
</comment>
<dbReference type="Proteomes" id="UP001150238">
    <property type="component" value="Unassembled WGS sequence"/>
</dbReference>
<reference evidence="5" key="1">
    <citation type="submission" date="2022-08" db="EMBL/GenBank/DDBJ databases">
        <authorList>
            <consortium name="DOE Joint Genome Institute"/>
            <person name="Min B."/>
            <person name="Riley R."/>
            <person name="Sierra-Patev S."/>
            <person name="Naranjo-Ortiz M."/>
            <person name="Looney B."/>
            <person name="Konkel Z."/>
            <person name="Slot J.C."/>
            <person name="Sakamoto Y."/>
            <person name="Steenwyk J.L."/>
            <person name="Rokas A."/>
            <person name="Carro J."/>
            <person name="Camarero S."/>
            <person name="Ferreira P."/>
            <person name="Molpeceres G."/>
            <person name="Ruiz-Duenas F.J."/>
            <person name="Serrano A."/>
            <person name="Henrissat B."/>
            <person name="Drula E."/>
            <person name="Hughes K.W."/>
            <person name="Mata J.L."/>
            <person name="Ishikawa N.K."/>
            <person name="Vargas-Isla R."/>
            <person name="Ushijima S."/>
            <person name="Smith C.A."/>
            <person name="Ahrendt S."/>
            <person name="Andreopoulos W."/>
            <person name="He G."/>
            <person name="Labutti K."/>
            <person name="Lipzen A."/>
            <person name="Ng V."/>
            <person name="Sandor L."/>
            <person name="Barry K."/>
            <person name="Martinez A.T."/>
            <person name="Xiao Y."/>
            <person name="Gibbons J.G."/>
            <person name="Terashima K."/>
            <person name="Hibbett D.S."/>
            <person name="Grigoriev I.V."/>
        </authorList>
    </citation>
    <scope>NUCLEOTIDE SEQUENCE</scope>
    <source>
        <strain evidence="5">Sp2 HRB7682 ss15</strain>
    </source>
</reference>
<proteinExistence type="predicted"/>
<dbReference type="InterPro" id="IPR036388">
    <property type="entry name" value="WH-like_DNA-bd_sf"/>
</dbReference>
<name>A0A9W9A5T4_9AGAR</name>
<keyword evidence="3" id="KW-0539">Nucleus</keyword>
<dbReference type="GO" id="GO:0003677">
    <property type="term" value="F:DNA binding"/>
    <property type="evidence" value="ECO:0007669"/>
    <property type="project" value="UniProtKB-KW"/>
</dbReference>
<organism evidence="5 6">
    <name type="scientific">Lentinula lateritia</name>
    <dbReference type="NCBI Taxonomy" id="40482"/>
    <lineage>
        <taxon>Eukaryota</taxon>
        <taxon>Fungi</taxon>
        <taxon>Dikarya</taxon>
        <taxon>Basidiomycota</taxon>
        <taxon>Agaricomycotina</taxon>
        <taxon>Agaricomycetes</taxon>
        <taxon>Agaricomycetidae</taxon>
        <taxon>Agaricales</taxon>
        <taxon>Marasmiineae</taxon>
        <taxon>Omphalotaceae</taxon>
        <taxon>Lentinula</taxon>
    </lineage>
</organism>
<protein>
    <recommendedName>
        <fullName evidence="7">Replication protein A C-terminal domain-containing protein</fullName>
    </recommendedName>
</protein>
<evidence type="ECO:0000256" key="4">
    <source>
        <dbReference type="SAM" id="MobiDB-lite"/>
    </source>
</evidence>